<reference evidence="2 3" key="2">
    <citation type="submission" date="2009-02" db="EMBL/GenBank/DDBJ databases">
        <title>Draft genome sequence of Clostridium methylpentosum (DSM 5476).</title>
        <authorList>
            <person name="Sudarsanam P."/>
            <person name="Ley R."/>
            <person name="Guruge J."/>
            <person name="Turnbaugh P.J."/>
            <person name="Mahowald M."/>
            <person name="Liep D."/>
            <person name="Gordon J."/>
        </authorList>
    </citation>
    <scope>NUCLEOTIDE SEQUENCE [LARGE SCALE GENOMIC DNA]</scope>
    <source>
        <strain evidence="2 3">DSM 5476</strain>
    </source>
</reference>
<dbReference type="Proteomes" id="UP000003340">
    <property type="component" value="Unassembled WGS sequence"/>
</dbReference>
<reference evidence="2 3" key="1">
    <citation type="submission" date="2009-01" db="EMBL/GenBank/DDBJ databases">
        <authorList>
            <person name="Fulton L."/>
            <person name="Clifton S."/>
            <person name="Fulton B."/>
            <person name="Xu J."/>
            <person name="Minx P."/>
            <person name="Pepin K.H."/>
            <person name="Johnson M."/>
            <person name="Bhonagiri V."/>
            <person name="Nash W.E."/>
            <person name="Mardis E.R."/>
            <person name="Wilson R.K."/>
        </authorList>
    </citation>
    <scope>NUCLEOTIDE SEQUENCE [LARGE SCALE GENOMIC DNA]</scope>
    <source>
        <strain evidence="2 3">DSM 5476</strain>
    </source>
</reference>
<protein>
    <submittedName>
        <fullName evidence="2">Uncharacterized protein</fullName>
    </submittedName>
</protein>
<evidence type="ECO:0000313" key="3">
    <source>
        <dbReference type="Proteomes" id="UP000003340"/>
    </source>
</evidence>
<accession>C0EGF9</accession>
<proteinExistence type="predicted"/>
<comment type="caution">
    <text evidence="2">The sequence shown here is derived from an EMBL/GenBank/DDBJ whole genome shotgun (WGS) entry which is preliminary data.</text>
</comment>
<sequence>MQQPAAGIKDAGTYLQQRVPAFTACATAQLLTLVYTFLLQLLKITNQTGMISLQLRHDSSASTAAQILDRKPTKMP</sequence>
<evidence type="ECO:0000256" key="1">
    <source>
        <dbReference type="SAM" id="Phobius"/>
    </source>
</evidence>
<feature type="transmembrane region" description="Helical" evidence="1">
    <location>
        <begin position="20"/>
        <end position="42"/>
    </location>
</feature>
<keyword evidence="1" id="KW-0812">Transmembrane</keyword>
<organism evidence="2 3">
    <name type="scientific">[Clostridium] methylpentosum DSM 5476</name>
    <dbReference type="NCBI Taxonomy" id="537013"/>
    <lineage>
        <taxon>Bacteria</taxon>
        <taxon>Bacillati</taxon>
        <taxon>Bacillota</taxon>
        <taxon>Clostridia</taxon>
        <taxon>Eubacteriales</taxon>
        <taxon>Oscillospiraceae</taxon>
        <taxon>Oscillospiraceae incertae sedis</taxon>
    </lineage>
</organism>
<dbReference type="HOGENOM" id="CLU_2648127_0_0_9"/>
<keyword evidence="1" id="KW-1133">Transmembrane helix</keyword>
<keyword evidence="1" id="KW-0472">Membrane</keyword>
<evidence type="ECO:0000313" key="2">
    <source>
        <dbReference type="EMBL" id="EEG29435.1"/>
    </source>
</evidence>
<name>C0EGF9_9FIRM</name>
<dbReference type="AlphaFoldDB" id="C0EGF9"/>
<dbReference type="EMBL" id="ACEC01000102">
    <property type="protein sequence ID" value="EEG29435.1"/>
    <property type="molecule type" value="Genomic_DNA"/>
</dbReference>
<keyword evidence="3" id="KW-1185">Reference proteome</keyword>
<gene>
    <name evidence="2" type="ORF">CLOSTMETH_02952</name>
</gene>